<name>A0A5P1FD54_ASPOF</name>
<evidence type="ECO:0000313" key="6">
    <source>
        <dbReference type="EMBL" id="ONK75307.1"/>
    </source>
</evidence>
<organism evidence="6 7">
    <name type="scientific">Asparagus officinalis</name>
    <name type="common">Garden asparagus</name>
    <dbReference type="NCBI Taxonomy" id="4686"/>
    <lineage>
        <taxon>Eukaryota</taxon>
        <taxon>Viridiplantae</taxon>
        <taxon>Streptophyta</taxon>
        <taxon>Embryophyta</taxon>
        <taxon>Tracheophyta</taxon>
        <taxon>Spermatophyta</taxon>
        <taxon>Magnoliopsida</taxon>
        <taxon>Liliopsida</taxon>
        <taxon>Asparagales</taxon>
        <taxon>Asparagaceae</taxon>
        <taxon>Asparagoideae</taxon>
        <taxon>Asparagus</taxon>
    </lineage>
</organism>
<evidence type="ECO:0000313" key="7">
    <source>
        <dbReference type="Proteomes" id="UP000243459"/>
    </source>
</evidence>
<evidence type="ECO:0000259" key="5">
    <source>
        <dbReference type="PROSITE" id="PS51017"/>
    </source>
</evidence>
<evidence type="ECO:0000256" key="3">
    <source>
        <dbReference type="PROSITE-ProRule" id="PRU00357"/>
    </source>
</evidence>
<keyword evidence="2 3" id="KW-0539">Nucleus</keyword>
<protein>
    <recommendedName>
        <fullName evidence="5">CCT domain-containing protein</fullName>
    </recommendedName>
</protein>
<keyword evidence="7" id="KW-1185">Reference proteome</keyword>
<gene>
    <name evidence="6" type="ORF">A4U43_C03F15490</name>
</gene>
<sequence length="384" mass="42484">MESRSIMIPFGMVGKETPPNPSWVVINRKRQAHRQKSKAKPSSIPCGLLKTNASGEVRSAPTPWAARPRARATAQARSAEHAKASAEAVSQAAGGSLVPDLEAENFEYEEEEEEEQLIYRVPIFDPVLEEFCSPATEEVKLEAASVNQIPPVFNELYQSELELAEFSANVENLLGQDLDNDAFCIDGLGLLETKDDDDDKNQVKVEITDAVDSSCGNFLVDMEMELSRESLDFNFDCGSTGEEADEQKAGAVEEQGGLMTKVGLRLDYDAVIDAWSCRGCTPWTDGERPQFNPDDCWPDFTIPNVYGGTEVGGLYGRVGNSDGGREARVSRYREKRRTRLFSKKIRYEVRKLNAEKRPRMKGRFVKRASFNNAGGGGSAAFPYV</sequence>
<dbReference type="InterPro" id="IPR052453">
    <property type="entry name" value="CONSTANS-like_ZF"/>
</dbReference>
<dbReference type="AlphaFoldDB" id="A0A5P1FD54"/>
<accession>A0A5P1FD54</accession>
<dbReference type="GO" id="GO:0006355">
    <property type="term" value="P:regulation of DNA-templated transcription"/>
    <property type="evidence" value="ECO:0007669"/>
    <property type="project" value="TreeGrafter"/>
</dbReference>
<dbReference type="Gramene" id="ONK75307">
    <property type="protein sequence ID" value="ONK75307"/>
    <property type="gene ID" value="A4U43_C03F15490"/>
</dbReference>
<evidence type="ECO:0000256" key="2">
    <source>
        <dbReference type="ARBA" id="ARBA00023242"/>
    </source>
</evidence>
<proteinExistence type="predicted"/>
<feature type="region of interest" description="Disordered" evidence="4">
    <location>
        <begin position="29"/>
        <end position="49"/>
    </location>
</feature>
<dbReference type="Proteomes" id="UP000243459">
    <property type="component" value="Chromosome 3"/>
</dbReference>
<dbReference type="PANTHER" id="PTHR31874">
    <property type="entry name" value="CCT MOTIF FAMILY PROTEIN, EXPRESSED"/>
    <property type="match status" value="1"/>
</dbReference>
<dbReference type="Pfam" id="PF06203">
    <property type="entry name" value="CCT"/>
    <property type="match status" value="1"/>
</dbReference>
<reference evidence="7" key="1">
    <citation type="journal article" date="2017" name="Nat. Commun.">
        <title>The asparagus genome sheds light on the origin and evolution of a young Y chromosome.</title>
        <authorList>
            <person name="Harkess A."/>
            <person name="Zhou J."/>
            <person name="Xu C."/>
            <person name="Bowers J.E."/>
            <person name="Van der Hulst R."/>
            <person name="Ayyampalayam S."/>
            <person name="Mercati F."/>
            <person name="Riccardi P."/>
            <person name="McKain M.R."/>
            <person name="Kakrana A."/>
            <person name="Tang H."/>
            <person name="Ray J."/>
            <person name="Groenendijk J."/>
            <person name="Arikit S."/>
            <person name="Mathioni S.M."/>
            <person name="Nakano M."/>
            <person name="Shan H."/>
            <person name="Telgmann-Rauber A."/>
            <person name="Kanno A."/>
            <person name="Yue Z."/>
            <person name="Chen H."/>
            <person name="Li W."/>
            <person name="Chen Y."/>
            <person name="Xu X."/>
            <person name="Zhang Y."/>
            <person name="Luo S."/>
            <person name="Chen H."/>
            <person name="Gao J."/>
            <person name="Mao Z."/>
            <person name="Pires J.C."/>
            <person name="Luo M."/>
            <person name="Kudrna D."/>
            <person name="Wing R.A."/>
            <person name="Meyers B.C."/>
            <person name="Yi K."/>
            <person name="Kong H."/>
            <person name="Lavrijsen P."/>
            <person name="Sunseri F."/>
            <person name="Falavigna A."/>
            <person name="Ye Y."/>
            <person name="Leebens-Mack J.H."/>
            <person name="Chen G."/>
        </authorList>
    </citation>
    <scope>NUCLEOTIDE SEQUENCE [LARGE SCALE GENOMIC DNA]</scope>
    <source>
        <strain evidence="7">cv. DH0086</strain>
    </source>
</reference>
<evidence type="ECO:0000256" key="4">
    <source>
        <dbReference type="SAM" id="MobiDB-lite"/>
    </source>
</evidence>
<dbReference type="EMBL" id="CM007383">
    <property type="protein sequence ID" value="ONK75307.1"/>
    <property type="molecule type" value="Genomic_DNA"/>
</dbReference>
<feature type="compositionally biased region" description="Basic residues" evidence="4">
    <location>
        <begin position="29"/>
        <end position="39"/>
    </location>
</feature>
<feature type="domain" description="CCT" evidence="5">
    <location>
        <begin position="325"/>
        <end position="367"/>
    </location>
</feature>
<dbReference type="InterPro" id="IPR010402">
    <property type="entry name" value="CCT_domain"/>
</dbReference>
<dbReference type="GO" id="GO:0005634">
    <property type="term" value="C:nucleus"/>
    <property type="evidence" value="ECO:0007669"/>
    <property type="project" value="UniProtKB-SubCell"/>
</dbReference>
<comment type="subcellular location">
    <subcellularLocation>
        <location evidence="1 3">Nucleus</location>
    </subcellularLocation>
</comment>
<evidence type="ECO:0000256" key="1">
    <source>
        <dbReference type="ARBA" id="ARBA00004123"/>
    </source>
</evidence>
<dbReference type="PANTHER" id="PTHR31874:SF1">
    <property type="entry name" value="ZINC FINGER PROTEIN CONSTANS-LIKE 6"/>
    <property type="match status" value="1"/>
</dbReference>
<dbReference type="OMA" id="QHEEVHT"/>
<dbReference type="PROSITE" id="PS51017">
    <property type="entry name" value="CCT"/>
    <property type="match status" value="1"/>
</dbReference>